<feature type="non-terminal residue" evidence="2">
    <location>
        <position position="1"/>
    </location>
</feature>
<name>X1S2G9_9ZZZZ</name>
<organism evidence="2">
    <name type="scientific">marine sediment metagenome</name>
    <dbReference type="NCBI Taxonomy" id="412755"/>
    <lineage>
        <taxon>unclassified sequences</taxon>
        <taxon>metagenomes</taxon>
        <taxon>ecological metagenomes</taxon>
    </lineage>
</organism>
<evidence type="ECO:0000313" key="2">
    <source>
        <dbReference type="EMBL" id="GAI69635.1"/>
    </source>
</evidence>
<feature type="non-terminal residue" evidence="2">
    <location>
        <position position="92"/>
    </location>
</feature>
<accession>X1S2G9</accession>
<feature type="domain" description="PEGA" evidence="1">
    <location>
        <begin position="7"/>
        <end position="44"/>
    </location>
</feature>
<reference evidence="2" key="1">
    <citation type="journal article" date="2014" name="Front. Microbiol.">
        <title>High frequency of phylogenetically diverse reductive dehalogenase-homologous genes in deep subseafloor sedimentary metagenomes.</title>
        <authorList>
            <person name="Kawai M."/>
            <person name="Futagami T."/>
            <person name="Toyoda A."/>
            <person name="Takaki Y."/>
            <person name="Nishi S."/>
            <person name="Hori S."/>
            <person name="Arai W."/>
            <person name="Tsubouchi T."/>
            <person name="Morono Y."/>
            <person name="Uchiyama I."/>
            <person name="Ito T."/>
            <person name="Fujiyama A."/>
            <person name="Inagaki F."/>
            <person name="Takami H."/>
        </authorList>
    </citation>
    <scope>NUCLEOTIDE SEQUENCE</scope>
    <source>
        <strain evidence="2">Expedition CK06-06</strain>
    </source>
</reference>
<protein>
    <recommendedName>
        <fullName evidence="1">PEGA domain-containing protein</fullName>
    </recommendedName>
</protein>
<comment type="caution">
    <text evidence="2">The sequence shown here is derived from an EMBL/GenBank/DDBJ whole genome shotgun (WGS) entry which is preliminary data.</text>
</comment>
<sequence>TLALTPITVESEPSGKKIQLNGIKGTTPVTWRVSPGTYTLKAEPTRFIKWEDDTTNPERSITILVGQPVTFKAYYTKGPSRWPLALLIGFGF</sequence>
<dbReference type="AlphaFoldDB" id="X1S2G9"/>
<proteinExistence type="predicted"/>
<gene>
    <name evidence="2" type="ORF">S06H3_65514</name>
</gene>
<dbReference type="Pfam" id="PF08308">
    <property type="entry name" value="PEGA"/>
    <property type="match status" value="1"/>
</dbReference>
<dbReference type="EMBL" id="BARV01044151">
    <property type="protein sequence ID" value="GAI69635.1"/>
    <property type="molecule type" value="Genomic_DNA"/>
</dbReference>
<evidence type="ECO:0000259" key="1">
    <source>
        <dbReference type="Pfam" id="PF08308"/>
    </source>
</evidence>
<dbReference type="InterPro" id="IPR013229">
    <property type="entry name" value="PEGA"/>
</dbReference>